<proteinExistence type="predicted"/>
<name>A0ABY6HTT5_9ARCH</name>
<dbReference type="EMBL" id="CP104013">
    <property type="protein sequence ID" value="UYP46935.1"/>
    <property type="molecule type" value="Genomic_DNA"/>
</dbReference>
<evidence type="ECO:0000313" key="1">
    <source>
        <dbReference type="EMBL" id="UYP46935.1"/>
    </source>
</evidence>
<protein>
    <submittedName>
        <fullName evidence="1">Uncharacterized protein</fullName>
    </submittedName>
</protein>
<evidence type="ECO:0000313" key="2">
    <source>
        <dbReference type="Proteomes" id="UP001208689"/>
    </source>
</evidence>
<organism evidence="1 2">
    <name type="scientific">Candidatus Lokiarchaeum ossiferum</name>
    <dbReference type="NCBI Taxonomy" id="2951803"/>
    <lineage>
        <taxon>Archaea</taxon>
        <taxon>Promethearchaeati</taxon>
        <taxon>Promethearchaeota</taxon>
        <taxon>Promethearchaeia</taxon>
        <taxon>Promethearchaeales</taxon>
        <taxon>Promethearchaeaceae</taxon>
        <taxon>Candidatus Lokiarchaeum</taxon>
    </lineage>
</organism>
<keyword evidence="2" id="KW-1185">Reference proteome</keyword>
<reference evidence="1" key="1">
    <citation type="submission" date="2022-09" db="EMBL/GenBank/DDBJ databases">
        <title>Actin cytoskeleton and complex cell architecture in an #Asgard archaeon.</title>
        <authorList>
            <person name="Ponce Toledo R.I."/>
            <person name="Schleper C."/>
            <person name="Rodrigues Oliveira T."/>
            <person name="Wollweber F."/>
            <person name="Xu J."/>
            <person name="Rittmann S."/>
            <person name="Klingl A."/>
            <person name="Pilhofer M."/>
        </authorList>
    </citation>
    <scope>NUCLEOTIDE SEQUENCE</scope>
    <source>
        <strain evidence="1">B-35</strain>
    </source>
</reference>
<accession>A0ABY6HTT5</accession>
<dbReference type="Proteomes" id="UP001208689">
    <property type="component" value="Chromosome"/>
</dbReference>
<sequence>MIKLISLINPFEKGPNLFKTEEQFYIDHSFNYSLKWVITSQFLLKIRIYG</sequence>
<gene>
    <name evidence="1" type="ORF">NEF87_003220</name>
</gene>